<evidence type="ECO:0000313" key="2">
    <source>
        <dbReference type="Proteomes" id="UP000237682"/>
    </source>
</evidence>
<dbReference type="InterPro" id="IPR032466">
    <property type="entry name" value="Metal_Hydrolase"/>
</dbReference>
<gene>
    <name evidence="1" type="ORF">C5L14_09690</name>
</gene>
<comment type="caution">
    <text evidence="1">The sequence shown here is derived from an EMBL/GenBank/DDBJ whole genome shotgun (WGS) entry which is preliminary data.</text>
</comment>
<proteinExistence type="predicted"/>
<dbReference type="SUPFAM" id="SSF51556">
    <property type="entry name" value="Metallo-dependent hydrolases"/>
    <property type="match status" value="1"/>
</dbReference>
<reference evidence="1 2" key="1">
    <citation type="submission" date="2018-02" db="EMBL/GenBank/DDBJ databases">
        <title>Whole genome sequencing of endophytic bacterium.</title>
        <authorList>
            <person name="Eedara R."/>
            <person name="Podile A.R."/>
        </authorList>
    </citation>
    <scope>NUCLEOTIDE SEQUENCE [LARGE SCALE GENOMIC DNA]</scope>
    <source>
        <strain evidence="1 2">RP1T</strain>
    </source>
</reference>
<dbReference type="AlphaFoldDB" id="A0A2S9QFL6"/>
<dbReference type="Proteomes" id="UP000237682">
    <property type="component" value="Unassembled WGS sequence"/>
</dbReference>
<sequence>MTSTAEPSAIVPVFDGHNDTLLHLASGKAKQAEIAFGEGDGSGHIDLPRARAGGFAGGFFAMFPPPQASTTNMDEEMKGASYDLPLPPLLPWEKAQASTVGMLSIMLRLERAFPDDVAICRSAAEIRAAMAAGKIAAVLHIEGAEAIDADFTSLDVLFAAGLRSIGPVWSRPNIFAHGVPFRFPASPDTGPGLTEIGRELVKQCNQRGIMIDLSHLNEKGFWDVAGLSTAPLVATHSNVHALCQSTRNLTDRQLDAIRESSGVVGLNFATCFLRPDGAMRADTDLEIMVRHLDYLVERLGEDGVAFGSDFDGAVIPAAIGSVAGLPRLIEKMRGAGYSEALLHKIGHENWLSLLERTQGQG</sequence>
<dbReference type="GO" id="GO:0070573">
    <property type="term" value="F:metallodipeptidase activity"/>
    <property type="evidence" value="ECO:0007669"/>
    <property type="project" value="InterPro"/>
</dbReference>
<dbReference type="RefSeq" id="WP_105861810.1">
    <property type="nucleotide sequence ID" value="NZ_PUEJ01000003.1"/>
</dbReference>
<name>A0A2S9QFL6_9HYPH</name>
<dbReference type="Gene3D" id="3.20.20.140">
    <property type="entry name" value="Metal-dependent hydrolases"/>
    <property type="match status" value="1"/>
</dbReference>
<protein>
    <submittedName>
        <fullName evidence="1">Peptidase</fullName>
    </submittedName>
</protein>
<dbReference type="GO" id="GO:0006508">
    <property type="term" value="P:proteolysis"/>
    <property type="evidence" value="ECO:0007669"/>
    <property type="project" value="InterPro"/>
</dbReference>
<dbReference type="OrthoDB" id="9804920at2"/>
<organism evidence="1 2">
    <name type="scientific">Labrys okinawensis</name>
    <dbReference type="NCBI Taxonomy" id="346911"/>
    <lineage>
        <taxon>Bacteria</taxon>
        <taxon>Pseudomonadati</taxon>
        <taxon>Pseudomonadota</taxon>
        <taxon>Alphaproteobacteria</taxon>
        <taxon>Hyphomicrobiales</taxon>
        <taxon>Xanthobacteraceae</taxon>
        <taxon>Labrys</taxon>
    </lineage>
</organism>
<accession>A0A2S9QFL6</accession>
<dbReference type="PANTHER" id="PTHR10443:SF12">
    <property type="entry name" value="DIPEPTIDASE"/>
    <property type="match status" value="1"/>
</dbReference>
<dbReference type="InterPro" id="IPR008257">
    <property type="entry name" value="Pept_M19"/>
</dbReference>
<dbReference type="Pfam" id="PF01244">
    <property type="entry name" value="Peptidase_M19"/>
    <property type="match status" value="1"/>
</dbReference>
<evidence type="ECO:0000313" key="1">
    <source>
        <dbReference type="EMBL" id="PRH88144.1"/>
    </source>
</evidence>
<dbReference type="PANTHER" id="PTHR10443">
    <property type="entry name" value="MICROSOMAL DIPEPTIDASE"/>
    <property type="match status" value="1"/>
</dbReference>
<dbReference type="CDD" id="cd01301">
    <property type="entry name" value="rDP_like"/>
    <property type="match status" value="1"/>
</dbReference>
<keyword evidence="2" id="KW-1185">Reference proteome</keyword>
<dbReference type="EMBL" id="PUEJ01000003">
    <property type="protein sequence ID" value="PRH88144.1"/>
    <property type="molecule type" value="Genomic_DNA"/>
</dbReference>
<dbReference type="PROSITE" id="PS51365">
    <property type="entry name" value="RENAL_DIPEPTIDASE_2"/>
    <property type="match status" value="1"/>
</dbReference>